<reference evidence="4" key="2">
    <citation type="submission" date="2019-09" db="UniProtKB">
        <authorList>
            <consortium name="WormBaseParasite"/>
        </authorList>
    </citation>
    <scope>IDENTIFICATION</scope>
</reference>
<keyword evidence="1" id="KW-1133">Transmembrane helix</keyword>
<evidence type="ECO:0000256" key="1">
    <source>
        <dbReference type="SAM" id="Phobius"/>
    </source>
</evidence>
<evidence type="ECO:0000313" key="4">
    <source>
        <dbReference type="WBParaSite" id="HPBE_0001348601-mRNA-1"/>
    </source>
</evidence>
<dbReference type="AlphaFoldDB" id="A0A183FY05"/>
<evidence type="ECO:0000313" key="3">
    <source>
        <dbReference type="Proteomes" id="UP000050761"/>
    </source>
</evidence>
<dbReference type="WBParaSite" id="HPBE_0001348601-mRNA-1">
    <property type="protein sequence ID" value="HPBE_0001348601-mRNA-1"/>
    <property type="gene ID" value="HPBE_0001348601"/>
</dbReference>
<reference evidence="2 3" key="1">
    <citation type="submission" date="2018-11" db="EMBL/GenBank/DDBJ databases">
        <authorList>
            <consortium name="Pathogen Informatics"/>
        </authorList>
    </citation>
    <scope>NUCLEOTIDE SEQUENCE [LARGE SCALE GENOMIC DNA]</scope>
</reference>
<keyword evidence="1" id="KW-0812">Transmembrane</keyword>
<evidence type="ECO:0000313" key="2">
    <source>
        <dbReference type="EMBL" id="VDO96368.1"/>
    </source>
</evidence>
<accession>A0A3P8D746</accession>
<sequence length="123" mass="14173">MSLRNILFSKQTVQASFFLFHLSLWQLLIVVIPSVTFLVLIALTLVAWFRVRRRKTAFLKRMPDPFMISGMHTLPDTSNTPQSFLDRLNQLQQAGTVVRERDHCEVWTNPQRAPSFSGSVVRA</sequence>
<keyword evidence="1" id="KW-0472">Membrane</keyword>
<proteinExistence type="predicted"/>
<name>A0A183FY05_HELPZ</name>
<dbReference type="EMBL" id="UZAH01027941">
    <property type="protein sequence ID" value="VDO96368.1"/>
    <property type="molecule type" value="Genomic_DNA"/>
</dbReference>
<dbReference type="Proteomes" id="UP000050761">
    <property type="component" value="Unassembled WGS sequence"/>
</dbReference>
<accession>A0A183FY05</accession>
<dbReference type="OrthoDB" id="5840481at2759"/>
<organism evidence="3 4">
    <name type="scientific">Heligmosomoides polygyrus</name>
    <name type="common">Parasitic roundworm</name>
    <dbReference type="NCBI Taxonomy" id="6339"/>
    <lineage>
        <taxon>Eukaryota</taxon>
        <taxon>Metazoa</taxon>
        <taxon>Ecdysozoa</taxon>
        <taxon>Nematoda</taxon>
        <taxon>Chromadorea</taxon>
        <taxon>Rhabditida</taxon>
        <taxon>Rhabditina</taxon>
        <taxon>Rhabditomorpha</taxon>
        <taxon>Strongyloidea</taxon>
        <taxon>Heligmosomidae</taxon>
        <taxon>Heligmosomoides</taxon>
    </lineage>
</organism>
<keyword evidence="3" id="KW-1185">Reference proteome</keyword>
<protein>
    <submittedName>
        <fullName evidence="4">Intracellular growth attenuator protein igaA</fullName>
    </submittedName>
</protein>
<feature type="transmembrane region" description="Helical" evidence="1">
    <location>
        <begin position="24"/>
        <end position="51"/>
    </location>
</feature>
<gene>
    <name evidence="2" type="ORF">HPBE_LOCUS13487</name>
</gene>